<dbReference type="PANTHER" id="PTHR43037">
    <property type="entry name" value="UNNAMED PRODUCT-RELATED"/>
    <property type="match status" value="1"/>
</dbReference>
<dbReference type="InterPro" id="IPR029058">
    <property type="entry name" value="AB_hydrolase_fold"/>
</dbReference>
<feature type="chain" id="PRO_5011586275" evidence="3">
    <location>
        <begin position="21"/>
        <end position="349"/>
    </location>
</feature>
<evidence type="ECO:0000313" key="4">
    <source>
        <dbReference type="EMBL" id="SDK01242.1"/>
    </source>
</evidence>
<evidence type="ECO:0000256" key="2">
    <source>
        <dbReference type="ARBA" id="ARBA00022801"/>
    </source>
</evidence>
<organism evidence="4 5">
    <name type="scientific">Billgrantia gudaonensis</name>
    <dbReference type="NCBI Taxonomy" id="376427"/>
    <lineage>
        <taxon>Bacteria</taxon>
        <taxon>Pseudomonadati</taxon>
        <taxon>Pseudomonadota</taxon>
        <taxon>Gammaproteobacteria</taxon>
        <taxon>Oceanospirillales</taxon>
        <taxon>Halomonadaceae</taxon>
        <taxon>Billgrantia</taxon>
    </lineage>
</organism>
<dbReference type="OrthoDB" id="505233at2"/>
<evidence type="ECO:0000313" key="5">
    <source>
        <dbReference type="Proteomes" id="UP000198525"/>
    </source>
</evidence>
<feature type="signal peptide" evidence="3">
    <location>
        <begin position="1"/>
        <end position="20"/>
    </location>
</feature>
<dbReference type="GO" id="GO:0016787">
    <property type="term" value="F:hydrolase activity"/>
    <property type="evidence" value="ECO:0007669"/>
    <property type="project" value="UniProtKB-KW"/>
</dbReference>
<keyword evidence="2" id="KW-0378">Hydrolase</keyword>
<evidence type="ECO:0000256" key="3">
    <source>
        <dbReference type="SAM" id="SignalP"/>
    </source>
</evidence>
<dbReference type="Proteomes" id="UP000198525">
    <property type="component" value="Unassembled WGS sequence"/>
</dbReference>
<gene>
    <name evidence="4" type="ORF">SAMN04487954_11084</name>
</gene>
<keyword evidence="5" id="KW-1185">Reference proteome</keyword>
<sequence length="349" mass="37401">MRTATLLAAALAATVGHAWGQESPPDLPRLALDDDATSVIGISSGGYMATQLAVAWPSRFVGLGVLAAGPWSCAEGSLGQALGQCMDTRDGPPDLDALARRRRDYQTRDLVGSDEAFAELRAFVWHGNDDDVVDPSLGEALATQLSDWLADPDEQLLHQQASATGHGWPIRTQDRDIPPEQLGDCRRGGGTHLLACDTDLAGTVLNWLHGDLTAPSEQATKAGELATFDQTEFEAKGLADTGYLYVPESCQDGGCDLTLALHGCAMGAEQIGETFVRHSGLNAWAATNQRVVLYPQAETSLANPQGCWDWWGFAESTWQLHPLHDTRQGTQVSALMAMLERLVETPASP</sequence>
<accession>A0A1G8YED8</accession>
<reference evidence="4 5" key="1">
    <citation type="submission" date="2016-10" db="EMBL/GenBank/DDBJ databases">
        <authorList>
            <person name="de Groot N.N."/>
        </authorList>
    </citation>
    <scope>NUCLEOTIDE SEQUENCE [LARGE SCALE GENOMIC DNA]</scope>
    <source>
        <strain evidence="4 5">CGMCC 1.6133</strain>
    </source>
</reference>
<protein>
    <submittedName>
        <fullName evidence="4">Esterase PHB depolymerase</fullName>
    </submittedName>
</protein>
<proteinExistence type="predicted"/>
<dbReference type="AlphaFoldDB" id="A0A1G8YED8"/>
<dbReference type="STRING" id="376427.SAMN04487954_11084"/>
<dbReference type="SUPFAM" id="SSF53474">
    <property type="entry name" value="alpha/beta-Hydrolases"/>
    <property type="match status" value="1"/>
</dbReference>
<dbReference type="EMBL" id="FNES01000010">
    <property type="protein sequence ID" value="SDK01242.1"/>
    <property type="molecule type" value="Genomic_DNA"/>
</dbReference>
<dbReference type="PANTHER" id="PTHR43037:SF5">
    <property type="entry name" value="FERULOYL ESTERASE"/>
    <property type="match status" value="1"/>
</dbReference>
<dbReference type="InterPro" id="IPR050955">
    <property type="entry name" value="Plant_Biomass_Hydrol_Est"/>
</dbReference>
<name>A0A1G8YED8_9GAMM</name>
<dbReference type="RefSeq" id="WP_089686750.1">
    <property type="nucleotide sequence ID" value="NZ_FNES01000010.1"/>
</dbReference>
<keyword evidence="1 3" id="KW-0732">Signal</keyword>
<dbReference type="Gene3D" id="3.40.50.1820">
    <property type="entry name" value="alpha/beta hydrolase"/>
    <property type="match status" value="2"/>
</dbReference>
<evidence type="ECO:0000256" key="1">
    <source>
        <dbReference type="ARBA" id="ARBA00022729"/>
    </source>
</evidence>